<organism evidence="9 10">
    <name type="scientific">Mangrovibacillus cuniculi</name>
    <dbReference type="NCBI Taxonomy" id="2593652"/>
    <lineage>
        <taxon>Bacteria</taxon>
        <taxon>Bacillati</taxon>
        <taxon>Bacillota</taxon>
        <taxon>Bacilli</taxon>
        <taxon>Bacillales</taxon>
        <taxon>Bacillaceae</taxon>
        <taxon>Mangrovibacillus</taxon>
    </lineage>
</organism>
<dbReference type="InterPro" id="IPR000821">
    <property type="entry name" value="Ala_racemase"/>
</dbReference>
<dbReference type="RefSeq" id="WP_239672871.1">
    <property type="nucleotide sequence ID" value="NZ_CP049742.1"/>
</dbReference>
<dbReference type="HAMAP" id="MF_01201">
    <property type="entry name" value="Ala_racemase"/>
    <property type="match status" value="1"/>
</dbReference>
<dbReference type="PANTHER" id="PTHR30511:SF0">
    <property type="entry name" value="ALANINE RACEMASE, CATABOLIC-RELATED"/>
    <property type="match status" value="1"/>
</dbReference>
<evidence type="ECO:0000256" key="5">
    <source>
        <dbReference type="HAMAP-Rule" id="MF_01201"/>
    </source>
</evidence>
<dbReference type="SUPFAM" id="SSF50621">
    <property type="entry name" value="Alanine racemase C-terminal domain-like"/>
    <property type="match status" value="1"/>
</dbReference>
<dbReference type="GO" id="GO:0005829">
    <property type="term" value="C:cytosol"/>
    <property type="evidence" value="ECO:0007669"/>
    <property type="project" value="TreeGrafter"/>
</dbReference>
<evidence type="ECO:0000256" key="1">
    <source>
        <dbReference type="ARBA" id="ARBA00000316"/>
    </source>
</evidence>
<keyword evidence="3 5" id="KW-0663">Pyridoxal phosphate</keyword>
<dbReference type="SUPFAM" id="SSF51419">
    <property type="entry name" value="PLP-binding barrel"/>
    <property type="match status" value="1"/>
</dbReference>
<feature type="binding site" evidence="5 7">
    <location>
        <position position="140"/>
    </location>
    <ligand>
        <name>substrate</name>
    </ligand>
</feature>
<evidence type="ECO:0000256" key="3">
    <source>
        <dbReference type="ARBA" id="ARBA00022898"/>
    </source>
</evidence>
<dbReference type="GO" id="GO:0008784">
    <property type="term" value="F:alanine racemase activity"/>
    <property type="evidence" value="ECO:0007669"/>
    <property type="project" value="UniProtKB-UniRule"/>
</dbReference>
<feature type="binding site" evidence="5 7">
    <location>
        <position position="316"/>
    </location>
    <ligand>
        <name>substrate</name>
    </ligand>
</feature>
<dbReference type="EMBL" id="CP049742">
    <property type="protein sequence ID" value="QPC48187.1"/>
    <property type="molecule type" value="Genomic_DNA"/>
</dbReference>
<dbReference type="Proteomes" id="UP000593626">
    <property type="component" value="Chromosome"/>
</dbReference>
<dbReference type="Gene3D" id="2.40.37.10">
    <property type="entry name" value="Lyase, Ornithine Decarboxylase, Chain A, domain 1"/>
    <property type="match status" value="1"/>
</dbReference>
<dbReference type="FunFam" id="3.20.20.10:FF:000002">
    <property type="entry name" value="Alanine racemase"/>
    <property type="match status" value="1"/>
</dbReference>
<keyword evidence="10" id="KW-1185">Reference proteome</keyword>
<comment type="cofactor">
    <cofactor evidence="2 5 6">
        <name>pyridoxal 5'-phosphate</name>
        <dbReference type="ChEBI" id="CHEBI:597326"/>
    </cofactor>
</comment>
<proteinExistence type="inferred from homology"/>
<dbReference type="InterPro" id="IPR020622">
    <property type="entry name" value="Ala_racemase_pyridoxalP-BS"/>
</dbReference>
<comment type="similarity">
    <text evidence="5">Belongs to the alanine racemase family.</text>
</comment>
<dbReference type="CDD" id="cd00430">
    <property type="entry name" value="PLPDE_III_AR"/>
    <property type="match status" value="1"/>
</dbReference>
<evidence type="ECO:0000259" key="8">
    <source>
        <dbReference type="SMART" id="SM01005"/>
    </source>
</evidence>
<dbReference type="EC" id="5.1.1.1" evidence="5"/>
<comment type="catalytic activity">
    <reaction evidence="1 5">
        <text>L-alanine = D-alanine</text>
        <dbReference type="Rhea" id="RHEA:20249"/>
        <dbReference type="ChEBI" id="CHEBI:57416"/>
        <dbReference type="ChEBI" id="CHEBI:57972"/>
        <dbReference type="EC" id="5.1.1.1"/>
    </reaction>
</comment>
<dbReference type="GO" id="GO:0030632">
    <property type="term" value="P:D-alanine biosynthetic process"/>
    <property type="evidence" value="ECO:0007669"/>
    <property type="project" value="UniProtKB-UniRule"/>
</dbReference>
<dbReference type="InterPro" id="IPR001608">
    <property type="entry name" value="Ala_racemase_N"/>
</dbReference>
<feature type="active site" description="Proton acceptor; specific for D-alanine" evidence="5">
    <location>
        <position position="43"/>
    </location>
</feature>
<keyword evidence="4 5" id="KW-0413">Isomerase</keyword>
<dbReference type="InterPro" id="IPR029066">
    <property type="entry name" value="PLP-binding_barrel"/>
</dbReference>
<sequence length="387" mass="42948">MEQKNNLFYRDTWVDIDLTQIEQNIISIKNTLPKGKEIFAVVKANGYGHGAVEVAESAIRSGVGGLAVAFIDEALVLRNGGITHPILVLGASRPQDVPLAQKNKLTLTVFRQDWLVEAEGWLDSSIPVKVHVKIDTGMARLGVRTMEEFLAMTDWIESHKGIELDGVFTHFAKADEDDQSFMLEQRDKFVQYVEALPKKPKYIHHSNSGATIKIPDDPTNMVRVGIAMYGLLPSEEMKNEMPAGVAESFSLHSRLIHVKKVEAGEPVSYGSTYHTKEAAWIGTIPIGYADGWLRRLQGADVLVGGVRCEIVGRICMDQCMILLPTEYPLGTQVTLVGKQGTEQISMGEVAAKSETIQYEIPCIISSRVPRRYFREGKDTKVINPLLK</sequence>
<dbReference type="Pfam" id="PF00842">
    <property type="entry name" value="Ala_racemase_C"/>
    <property type="match status" value="1"/>
</dbReference>
<feature type="domain" description="Alanine racemase C-terminal" evidence="8">
    <location>
        <begin position="248"/>
        <end position="373"/>
    </location>
</feature>
<evidence type="ECO:0000313" key="9">
    <source>
        <dbReference type="EMBL" id="QPC48187.1"/>
    </source>
</evidence>
<comment type="pathway">
    <text evidence="5">Amino-acid biosynthesis; D-alanine biosynthesis; D-alanine from L-alanine: step 1/1.</text>
</comment>
<dbReference type="InterPro" id="IPR009006">
    <property type="entry name" value="Ala_racemase/Decarboxylase_C"/>
</dbReference>
<dbReference type="PROSITE" id="PS00395">
    <property type="entry name" value="ALANINE_RACEMASE"/>
    <property type="match status" value="1"/>
</dbReference>
<evidence type="ECO:0000256" key="6">
    <source>
        <dbReference type="PIRSR" id="PIRSR600821-50"/>
    </source>
</evidence>
<evidence type="ECO:0000256" key="4">
    <source>
        <dbReference type="ARBA" id="ARBA00023235"/>
    </source>
</evidence>
<dbReference type="GO" id="GO:0030170">
    <property type="term" value="F:pyridoxal phosphate binding"/>
    <property type="evidence" value="ECO:0007669"/>
    <property type="project" value="UniProtKB-UniRule"/>
</dbReference>
<accession>A0A7S8HGV3</accession>
<dbReference type="PRINTS" id="PR00992">
    <property type="entry name" value="ALARACEMASE"/>
</dbReference>
<dbReference type="UniPathway" id="UPA00042">
    <property type="reaction ID" value="UER00497"/>
</dbReference>
<name>A0A7S8HGV3_9BACI</name>
<dbReference type="GO" id="GO:0009252">
    <property type="term" value="P:peptidoglycan biosynthetic process"/>
    <property type="evidence" value="ECO:0007669"/>
    <property type="project" value="TreeGrafter"/>
</dbReference>
<dbReference type="KEGG" id="mcui:G8O30_15230"/>
<dbReference type="Gene3D" id="3.20.20.10">
    <property type="entry name" value="Alanine racemase"/>
    <property type="match status" value="1"/>
</dbReference>
<dbReference type="SMART" id="SM01005">
    <property type="entry name" value="Ala_racemase_C"/>
    <property type="match status" value="1"/>
</dbReference>
<evidence type="ECO:0000256" key="7">
    <source>
        <dbReference type="PIRSR" id="PIRSR600821-52"/>
    </source>
</evidence>
<evidence type="ECO:0000313" key="10">
    <source>
        <dbReference type="Proteomes" id="UP000593626"/>
    </source>
</evidence>
<dbReference type="FunFam" id="2.40.37.10:FF:000006">
    <property type="entry name" value="Alanine racemase"/>
    <property type="match status" value="1"/>
</dbReference>
<dbReference type="Pfam" id="PF01168">
    <property type="entry name" value="Ala_racemase_N"/>
    <property type="match status" value="1"/>
</dbReference>
<dbReference type="NCBIfam" id="TIGR00492">
    <property type="entry name" value="alr"/>
    <property type="match status" value="1"/>
</dbReference>
<gene>
    <name evidence="9" type="primary">alr</name>
    <name evidence="9" type="ORF">G8O30_15230</name>
</gene>
<comment type="function">
    <text evidence="5">Catalyzes the interconversion of L-alanine and D-alanine. May also act on other amino acids.</text>
</comment>
<evidence type="ECO:0000256" key="2">
    <source>
        <dbReference type="ARBA" id="ARBA00001933"/>
    </source>
</evidence>
<dbReference type="PANTHER" id="PTHR30511">
    <property type="entry name" value="ALANINE RACEMASE"/>
    <property type="match status" value="1"/>
</dbReference>
<reference evidence="9 10" key="1">
    <citation type="submission" date="2019-07" db="EMBL/GenBank/DDBJ databases">
        <title>Genome sequence of 2 isolates from Red Sea Mangroves.</title>
        <authorList>
            <person name="Sefrji F."/>
            <person name="Michoud G."/>
            <person name="Merlino G."/>
            <person name="Daffonchio D."/>
        </authorList>
    </citation>
    <scope>NUCLEOTIDE SEQUENCE [LARGE SCALE GENOMIC DNA]</scope>
    <source>
        <strain evidence="9 10">R1DC41</strain>
    </source>
</reference>
<feature type="modified residue" description="N6-(pyridoxal phosphate)lysine" evidence="5 6">
    <location>
        <position position="43"/>
    </location>
</feature>
<feature type="active site" description="Proton acceptor; specific for L-alanine" evidence="5">
    <location>
        <position position="269"/>
    </location>
</feature>
<dbReference type="InterPro" id="IPR011079">
    <property type="entry name" value="Ala_racemase_C"/>
</dbReference>
<protein>
    <recommendedName>
        <fullName evidence="5">Alanine racemase</fullName>
        <ecNumber evidence="5">5.1.1.1</ecNumber>
    </recommendedName>
</protein>
<dbReference type="AlphaFoldDB" id="A0A7S8HGV3"/>